<organism evidence="1 2">
    <name type="scientific">Desulfosarcina widdelii</name>
    <dbReference type="NCBI Taxonomy" id="947919"/>
    <lineage>
        <taxon>Bacteria</taxon>
        <taxon>Pseudomonadati</taxon>
        <taxon>Thermodesulfobacteriota</taxon>
        <taxon>Desulfobacteria</taxon>
        <taxon>Desulfobacterales</taxon>
        <taxon>Desulfosarcinaceae</taxon>
        <taxon>Desulfosarcina</taxon>
    </lineage>
</organism>
<keyword evidence="2" id="KW-1185">Reference proteome</keyword>
<dbReference type="Proteomes" id="UP000427769">
    <property type="component" value="Chromosome"/>
</dbReference>
<evidence type="ECO:0000313" key="2">
    <source>
        <dbReference type="Proteomes" id="UP000427769"/>
    </source>
</evidence>
<protein>
    <submittedName>
        <fullName evidence="1">Uncharacterized protein</fullName>
    </submittedName>
</protein>
<dbReference type="AlphaFoldDB" id="A0A5K7ZIH6"/>
<dbReference type="RefSeq" id="WP_155304741.1">
    <property type="nucleotide sequence ID" value="NZ_AP021875.1"/>
</dbReference>
<reference evidence="1 2" key="1">
    <citation type="submission" date="2019-11" db="EMBL/GenBank/DDBJ databases">
        <title>Comparative genomics of hydrocarbon-degrading Desulfosarcina strains.</title>
        <authorList>
            <person name="Watanabe M."/>
            <person name="Kojima H."/>
            <person name="Fukui M."/>
        </authorList>
    </citation>
    <scope>NUCLEOTIDE SEQUENCE [LARGE SCALE GENOMIC DNA]</scope>
    <source>
        <strain evidence="1 2">PP31</strain>
    </source>
</reference>
<proteinExistence type="predicted"/>
<dbReference type="KEGG" id="dwd:DSCW_32740"/>
<accession>A0A5K7ZIH6</accession>
<sequence>MSIKRRIEWLEQEAKGQTPAVAVLTVNRKRIEMLLGVLTEPVQREQLLREIWLMEHGLWVPPIPLPKLADDRAKVMLELLRTAFSDDQPKPPTQPIPARDLEVLRERYPIPEETMEEDEL</sequence>
<name>A0A5K7ZIH6_9BACT</name>
<evidence type="ECO:0000313" key="1">
    <source>
        <dbReference type="EMBL" id="BBO75857.1"/>
    </source>
</evidence>
<gene>
    <name evidence="1" type="ORF">DSCW_32740</name>
</gene>
<dbReference type="EMBL" id="AP021875">
    <property type="protein sequence ID" value="BBO75857.1"/>
    <property type="molecule type" value="Genomic_DNA"/>
</dbReference>